<accession>T1KGW0</accession>
<keyword evidence="1" id="KW-0472">Membrane</keyword>
<feature type="transmembrane region" description="Helical" evidence="1">
    <location>
        <begin position="27"/>
        <end position="47"/>
    </location>
</feature>
<dbReference type="AlphaFoldDB" id="T1KGW0"/>
<keyword evidence="3" id="KW-1185">Reference proteome</keyword>
<evidence type="ECO:0000256" key="1">
    <source>
        <dbReference type="SAM" id="Phobius"/>
    </source>
</evidence>
<protein>
    <submittedName>
        <fullName evidence="2">Uncharacterized protein</fullName>
    </submittedName>
</protein>
<feature type="transmembrane region" description="Helical" evidence="1">
    <location>
        <begin position="258"/>
        <end position="276"/>
    </location>
</feature>
<dbReference type="EMBL" id="CAEY01000071">
    <property type="status" value="NOT_ANNOTATED_CDS"/>
    <property type="molecule type" value="Genomic_DNA"/>
</dbReference>
<keyword evidence="1" id="KW-1133">Transmembrane helix</keyword>
<evidence type="ECO:0000313" key="2">
    <source>
        <dbReference type="EnsemblMetazoa" id="tetur11g02200.1"/>
    </source>
</evidence>
<reference evidence="2" key="2">
    <citation type="submission" date="2015-06" db="UniProtKB">
        <authorList>
            <consortium name="EnsemblMetazoa"/>
        </authorList>
    </citation>
    <scope>IDENTIFICATION</scope>
</reference>
<name>T1KGW0_TETUR</name>
<sequence>MNGSIDVLLEPVVTIYNDSFPNVTLSLPFGSSICVVVHTIPASSQFVDAPMPIIKITKYGIIIFLATICSIGYLRVLLSVHFSTQLTVAQKYPTVETLKDLDNWNISSFTTLYAICSSSVKGLPIYKEYEDKLVKETHSHELLGKSPAGEVIAFSSIESIKHMRAKFCQYYPDKRLHMSKPFAHVLISLPIYSYLSPVKRKFLNRYMRTIMEMGLDRVLFRCDLAKTSKDEGEWQCANQDEGIFSKAQPIPLQFFTRCYKLLICWYFVLFLAFIFSQI</sequence>
<evidence type="ECO:0000313" key="3">
    <source>
        <dbReference type="Proteomes" id="UP000015104"/>
    </source>
</evidence>
<dbReference type="EnsemblMetazoa" id="tetur11g02200.1">
    <property type="protein sequence ID" value="tetur11g02200.1"/>
    <property type="gene ID" value="tetur11g02200"/>
</dbReference>
<feature type="transmembrane region" description="Helical" evidence="1">
    <location>
        <begin position="59"/>
        <end position="78"/>
    </location>
</feature>
<dbReference type="Proteomes" id="UP000015104">
    <property type="component" value="Unassembled WGS sequence"/>
</dbReference>
<feature type="transmembrane region" description="Helical" evidence="1">
    <location>
        <begin position="181"/>
        <end position="198"/>
    </location>
</feature>
<organism evidence="2 3">
    <name type="scientific">Tetranychus urticae</name>
    <name type="common">Two-spotted spider mite</name>
    <dbReference type="NCBI Taxonomy" id="32264"/>
    <lineage>
        <taxon>Eukaryota</taxon>
        <taxon>Metazoa</taxon>
        <taxon>Ecdysozoa</taxon>
        <taxon>Arthropoda</taxon>
        <taxon>Chelicerata</taxon>
        <taxon>Arachnida</taxon>
        <taxon>Acari</taxon>
        <taxon>Acariformes</taxon>
        <taxon>Trombidiformes</taxon>
        <taxon>Prostigmata</taxon>
        <taxon>Eleutherengona</taxon>
        <taxon>Raphignathae</taxon>
        <taxon>Tetranychoidea</taxon>
        <taxon>Tetranychidae</taxon>
        <taxon>Tetranychus</taxon>
    </lineage>
</organism>
<reference evidence="3" key="1">
    <citation type="submission" date="2011-08" db="EMBL/GenBank/DDBJ databases">
        <authorList>
            <person name="Rombauts S."/>
        </authorList>
    </citation>
    <scope>NUCLEOTIDE SEQUENCE</scope>
    <source>
        <strain evidence="3">London</strain>
    </source>
</reference>
<dbReference type="HOGENOM" id="CLU_1002305_0_0_1"/>
<proteinExistence type="predicted"/>
<keyword evidence="1" id="KW-0812">Transmembrane</keyword>